<dbReference type="InterPro" id="IPR003661">
    <property type="entry name" value="HisK_dim/P_dom"/>
</dbReference>
<dbReference type="Pfam" id="PF00512">
    <property type="entry name" value="HisKA"/>
    <property type="match status" value="1"/>
</dbReference>
<dbReference type="PANTHER" id="PTHR45453:SF1">
    <property type="entry name" value="PHOSPHATE REGULON SENSOR PROTEIN PHOR"/>
    <property type="match status" value="1"/>
</dbReference>
<dbReference type="OrthoDB" id="335833at2"/>
<dbReference type="PROSITE" id="PS50109">
    <property type="entry name" value="HIS_KIN"/>
    <property type="match status" value="1"/>
</dbReference>
<name>A0A3E2VXI6_CLOIN</name>
<dbReference type="CDD" id="cd00075">
    <property type="entry name" value="HATPase"/>
    <property type="match status" value="1"/>
</dbReference>
<dbReference type="EMBL" id="QVEV01000012">
    <property type="protein sequence ID" value="RGC15668.1"/>
    <property type="molecule type" value="Genomic_DNA"/>
</dbReference>
<comment type="catalytic activity">
    <reaction evidence="1">
        <text>ATP + protein L-histidine = ADP + protein N-phospho-L-histidine.</text>
        <dbReference type="EC" id="2.7.13.3"/>
    </reaction>
</comment>
<dbReference type="SMART" id="SM00387">
    <property type="entry name" value="HATPase_c"/>
    <property type="match status" value="1"/>
</dbReference>
<dbReference type="EC" id="2.7.13.3" evidence="3"/>
<comment type="subcellular location">
    <subcellularLocation>
        <location evidence="2">Membrane</location>
    </subcellularLocation>
</comment>
<evidence type="ECO:0000256" key="1">
    <source>
        <dbReference type="ARBA" id="ARBA00000085"/>
    </source>
</evidence>
<dbReference type="InterPro" id="IPR036097">
    <property type="entry name" value="HisK_dim/P_sf"/>
</dbReference>
<evidence type="ECO:0000256" key="7">
    <source>
        <dbReference type="ARBA" id="ARBA00023012"/>
    </source>
</evidence>
<evidence type="ECO:0000313" key="9">
    <source>
        <dbReference type="EMBL" id="RGC15668.1"/>
    </source>
</evidence>
<dbReference type="InterPro" id="IPR003594">
    <property type="entry name" value="HATPase_dom"/>
</dbReference>
<dbReference type="SUPFAM" id="SSF55874">
    <property type="entry name" value="ATPase domain of HSP90 chaperone/DNA topoisomerase II/histidine kinase"/>
    <property type="match status" value="1"/>
</dbReference>
<dbReference type="SUPFAM" id="SSF47384">
    <property type="entry name" value="Homodimeric domain of signal transducing histidine kinase"/>
    <property type="match status" value="1"/>
</dbReference>
<dbReference type="Pfam" id="PF02518">
    <property type="entry name" value="HATPase_c"/>
    <property type="match status" value="1"/>
</dbReference>
<reference evidence="9 10" key="1">
    <citation type="submission" date="2018-08" db="EMBL/GenBank/DDBJ databases">
        <title>A genome reference for cultivated species of the human gut microbiota.</title>
        <authorList>
            <person name="Zou Y."/>
            <person name="Xue W."/>
            <person name="Luo G."/>
        </authorList>
    </citation>
    <scope>NUCLEOTIDE SEQUENCE [LARGE SCALE GENOMIC DNA]</scope>
    <source>
        <strain evidence="9 10">OF01-2LB</strain>
    </source>
</reference>
<dbReference type="GO" id="GO:0000155">
    <property type="term" value="F:phosphorelay sensor kinase activity"/>
    <property type="evidence" value="ECO:0007669"/>
    <property type="project" value="InterPro"/>
</dbReference>
<dbReference type="SMART" id="SM00388">
    <property type="entry name" value="HisKA"/>
    <property type="match status" value="1"/>
</dbReference>
<evidence type="ECO:0000256" key="4">
    <source>
        <dbReference type="ARBA" id="ARBA00022553"/>
    </source>
</evidence>
<dbReference type="InterPro" id="IPR004358">
    <property type="entry name" value="Sig_transdc_His_kin-like_C"/>
</dbReference>
<dbReference type="RefSeq" id="WP_117443052.1">
    <property type="nucleotide sequence ID" value="NZ_JAJFEN010000040.1"/>
</dbReference>
<evidence type="ECO:0000256" key="3">
    <source>
        <dbReference type="ARBA" id="ARBA00012438"/>
    </source>
</evidence>
<dbReference type="AlphaFoldDB" id="A0A3E2VXI6"/>
<dbReference type="GO" id="GO:0004721">
    <property type="term" value="F:phosphoprotein phosphatase activity"/>
    <property type="evidence" value="ECO:0007669"/>
    <property type="project" value="TreeGrafter"/>
</dbReference>
<evidence type="ECO:0000256" key="2">
    <source>
        <dbReference type="ARBA" id="ARBA00004370"/>
    </source>
</evidence>
<keyword evidence="6 9" id="KW-0418">Kinase</keyword>
<organism evidence="9 10">
    <name type="scientific">Clostridium innocuum</name>
    <dbReference type="NCBI Taxonomy" id="1522"/>
    <lineage>
        <taxon>Bacteria</taxon>
        <taxon>Bacillati</taxon>
        <taxon>Bacillota</taxon>
        <taxon>Clostridia</taxon>
        <taxon>Eubacteriales</taxon>
        <taxon>Clostridiaceae</taxon>
        <taxon>Clostridium</taxon>
    </lineage>
</organism>
<gene>
    <name evidence="9" type="ORF">DXA38_09865</name>
</gene>
<dbReference type="PRINTS" id="PR00344">
    <property type="entry name" value="BCTRLSENSOR"/>
</dbReference>
<dbReference type="FunFam" id="3.30.565.10:FF:000006">
    <property type="entry name" value="Sensor histidine kinase WalK"/>
    <property type="match status" value="1"/>
</dbReference>
<evidence type="ECO:0000259" key="8">
    <source>
        <dbReference type="PROSITE" id="PS50109"/>
    </source>
</evidence>
<accession>A0A3E2VXI6</accession>
<dbReference type="Gene3D" id="1.10.287.130">
    <property type="match status" value="1"/>
</dbReference>
<sequence length="300" mass="34680">MIYLVIILSLCILALVNHLYQTRKKIKEIEQILDEIYLGNLDRRLIVHEHTEMSNLVYKINEIVIKDKNELLASNASKKAYKQLVTSLSHDIRTPLSSLVGYLEVLEKDDLSYAEQQRFLQIANEKAQYLSDYIQSLFAWLKLESGEWVYDFQTENICELTRLVLAEWIMKFEENKIDFHFDIPEKALYVNMDRNAYHRIINNLLANTIKHSHANRLIVQILAIQDEIQIAITDNGVGIEEKDVPFIFDRLYKCDTSRTENSNGLGLAIAKELITALDGTIVVDSCYGKGTTFNLKFNKT</sequence>
<dbReference type="InterPro" id="IPR050351">
    <property type="entry name" value="BphY/WalK/GraS-like"/>
</dbReference>
<evidence type="ECO:0000256" key="6">
    <source>
        <dbReference type="ARBA" id="ARBA00022777"/>
    </source>
</evidence>
<evidence type="ECO:0000313" key="10">
    <source>
        <dbReference type="Proteomes" id="UP000260025"/>
    </source>
</evidence>
<dbReference type="GO" id="GO:0005886">
    <property type="term" value="C:plasma membrane"/>
    <property type="evidence" value="ECO:0007669"/>
    <property type="project" value="TreeGrafter"/>
</dbReference>
<protein>
    <recommendedName>
        <fullName evidence="3">histidine kinase</fullName>
        <ecNumber evidence="3">2.7.13.3</ecNumber>
    </recommendedName>
</protein>
<dbReference type="InterPro" id="IPR005467">
    <property type="entry name" value="His_kinase_dom"/>
</dbReference>
<evidence type="ECO:0000256" key="5">
    <source>
        <dbReference type="ARBA" id="ARBA00022679"/>
    </source>
</evidence>
<dbReference type="GO" id="GO:0016036">
    <property type="term" value="P:cellular response to phosphate starvation"/>
    <property type="evidence" value="ECO:0007669"/>
    <property type="project" value="TreeGrafter"/>
</dbReference>
<dbReference type="PANTHER" id="PTHR45453">
    <property type="entry name" value="PHOSPHATE REGULON SENSOR PROTEIN PHOR"/>
    <property type="match status" value="1"/>
</dbReference>
<dbReference type="Gene3D" id="3.30.565.10">
    <property type="entry name" value="Histidine kinase-like ATPase, C-terminal domain"/>
    <property type="match status" value="1"/>
</dbReference>
<feature type="domain" description="Histidine kinase" evidence="8">
    <location>
        <begin position="87"/>
        <end position="300"/>
    </location>
</feature>
<dbReference type="Proteomes" id="UP000260025">
    <property type="component" value="Unassembled WGS sequence"/>
</dbReference>
<proteinExistence type="predicted"/>
<comment type="caution">
    <text evidence="9">The sequence shown here is derived from an EMBL/GenBank/DDBJ whole genome shotgun (WGS) entry which is preliminary data.</text>
</comment>
<keyword evidence="5" id="KW-0808">Transferase</keyword>
<keyword evidence="4" id="KW-0597">Phosphoprotein</keyword>
<dbReference type="CDD" id="cd00082">
    <property type="entry name" value="HisKA"/>
    <property type="match status" value="1"/>
</dbReference>
<keyword evidence="7" id="KW-0902">Two-component regulatory system</keyword>
<dbReference type="InterPro" id="IPR036890">
    <property type="entry name" value="HATPase_C_sf"/>
</dbReference>